<sequence length="387" mass="41679">MPISVVVGGDVVINGPLHRPVDINPVYQQLRTADTNFVNLEMPFAVPSSEKNDKNDKKDTYAAEKLIALHAKPEHAPVLCDIGLDVVTVANNHGMDYGVGGLRTTLRALNSVGIAHVGGGETRDAAFAPVVRNKMAFLGVTTTLPNGSGASPTRPGLAGVRVFTKYVVDTVSLDESPGMAPFVETETYAADEAVLLRAIREARALPNVAVVVVGIHWGVPYGWVPATQDEIAAYQRPLARAMINAGASVIVGHHPHVVQGVEFYRGAPIFYSLGNFVFSNDIVTPDETFRTYPPYEWASLRKTLSNIGSLARLVWDENTGTDGKETKLVSCSMVPVTIEADGEPVYATPEDAEVLVARVRSMSQAYGTAVELVQVDGHYEIRVTETE</sequence>
<gene>
    <name evidence="3" type="ORF">SBRCBS47491_000605</name>
</gene>
<dbReference type="Gene3D" id="3.60.21.10">
    <property type="match status" value="1"/>
</dbReference>
<accession>A0ABP0ARQ7</accession>
<dbReference type="InterPro" id="IPR052169">
    <property type="entry name" value="CW_Biosynth-Accessory"/>
</dbReference>
<comment type="caution">
    <text evidence="3">The sequence shown here is derived from an EMBL/GenBank/DDBJ whole genome shotgun (WGS) entry which is preliminary data.</text>
</comment>
<feature type="domain" description="Capsule synthesis protein CapA" evidence="2">
    <location>
        <begin position="4"/>
        <end position="280"/>
    </location>
</feature>
<keyword evidence="4" id="KW-1185">Reference proteome</keyword>
<dbReference type="PANTHER" id="PTHR33393:SF13">
    <property type="entry name" value="PGA BIOSYNTHESIS PROTEIN CAPA"/>
    <property type="match status" value="1"/>
</dbReference>
<evidence type="ECO:0000313" key="4">
    <source>
        <dbReference type="Proteomes" id="UP001642406"/>
    </source>
</evidence>
<dbReference type="Proteomes" id="UP001642406">
    <property type="component" value="Unassembled WGS sequence"/>
</dbReference>
<evidence type="ECO:0000259" key="2">
    <source>
        <dbReference type="SMART" id="SM00854"/>
    </source>
</evidence>
<dbReference type="PANTHER" id="PTHR33393">
    <property type="entry name" value="POLYGLUTAMINE SYNTHESIS ACCESSORY PROTEIN RV0574C-RELATED"/>
    <property type="match status" value="1"/>
</dbReference>
<comment type="similarity">
    <text evidence="1">Belongs to the CapA family.</text>
</comment>
<dbReference type="InterPro" id="IPR029052">
    <property type="entry name" value="Metallo-depent_PP-like"/>
</dbReference>
<organism evidence="3 4">
    <name type="scientific">Sporothrix bragantina</name>
    <dbReference type="NCBI Taxonomy" id="671064"/>
    <lineage>
        <taxon>Eukaryota</taxon>
        <taxon>Fungi</taxon>
        <taxon>Dikarya</taxon>
        <taxon>Ascomycota</taxon>
        <taxon>Pezizomycotina</taxon>
        <taxon>Sordariomycetes</taxon>
        <taxon>Sordariomycetidae</taxon>
        <taxon>Ophiostomatales</taxon>
        <taxon>Ophiostomataceae</taxon>
        <taxon>Sporothrix</taxon>
    </lineage>
</organism>
<protein>
    <recommendedName>
        <fullName evidence="2">Capsule synthesis protein CapA domain-containing protein</fullName>
    </recommendedName>
</protein>
<dbReference type="Pfam" id="PF09587">
    <property type="entry name" value="PGA_cap"/>
    <property type="match status" value="1"/>
</dbReference>
<dbReference type="CDD" id="cd07381">
    <property type="entry name" value="MPP_CapA"/>
    <property type="match status" value="1"/>
</dbReference>
<dbReference type="SMART" id="SM00854">
    <property type="entry name" value="PGA_cap"/>
    <property type="match status" value="1"/>
</dbReference>
<evidence type="ECO:0000256" key="1">
    <source>
        <dbReference type="ARBA" id="ARBA00005662"/>
    </source>
</evidence>
<dbReference type="InterPro" id="IPR019079">
    <property type="entry name" value="Capsule_synth_CapA"/>
</dbReference>
<dbReference type="EMBL" id="CAWUHC010000003">
    <property type="protein sequence ID" value="CAK7209915.1"/>
    <property type="molecule type" value="Genomic_DNA"/>
</dbReference>
<dbReference type="SUPFAM" id="SSF56300">
    <property type="entry name" value="Metallo-dependent phosphatases"/>
    <property type="match status" value="1"/>
</dbReference>
<reference evidence="3 4" key="1">
    <citation type="submission" date="2024-01" db="EMBL/GenBank/DDBJ databases">
        <authorList>
            <person name="Allen C."/>
            <person name="Tagirdzhanova G."/>
        </authorList>
    </citation>
    <scope>NUCLEOTIDE SEQUENCE [LARGE SCALE GENOMIC DNA]</scope>
</reference>
<name>A0ABP0ARQ7_9PEZI</name>
<proteinExistence type="inferred from homology"/>
<evidence type="ECO:0000313" key="3">
    <source>
        <dbReference type="EMBL" id="CAK7209915.1"/>
    </source>
</evidence>